<reference evidence="1 2" key="1">
    <citation type="submission" date="2022-05" db="EMBL/GenBank/DDBJ databases">
        <authorList>
            <consortium name="Genoscope - CEA"/>
            <person name="William W."/>
        </authorList>
    </citation>
    <scope>NUCLEOTIDE SEQUENCE [LARGE SCALE GENOMIC DNA]</scope>
</reference>
<evidence type="ECO:0000313" key="1">
    <source>
        <dbReference type="EMBL" id="CAH3124651.1"/>
    </source>
</evidence>
<organism evidence="1 2">
    <name type="scientific">Pocillopora meandrina</name>
    <dbReference type="NCBI Taxonomy" id="46732"/>
    <lineage>
        <taxon>Eukaryota</taxon>
        <taxon>Metazoa</taxon>
        <taxon>Cnidaria</taxon>
        <taxon>Anthozoa</taxon>
        <taxon>Hexacorallia</taxon>
        <taxon>Scleractinia</taxon>
        <taxon>Astrocoeniina</taxon>
        <taxon>Pocilloporidae</taxon>
        <taxon>Pocillopora</taxon>
    </lineage>
</organism>
<proteinExistence type="predicted"/>
<dbReference type="EMBL" id="CALNXJ010000020">
    <property type="protein sequence ID" value="CAH3124651.1"/>
    <property type="molecule type" value="Genomic_DNA"/>
</dbReference>
<name>A0AAU9WST1_9CNID</name>
<protein>
    <submittedName>
        <fullName evidence="1">Uncharacterized protein</fullName>
    </submittedName>
</protein>
<evidence type="ECO:0000313" key="2">
    <source>
        <dbReference type="Proteomes" id="UP001159428"/>
    </source>
</evidence>
<accession>A0AAU9WST1</accession>
<keyword evidence="2" id="KW-1185">Reference proteome</keyword>
<comment type="caution">
    <text evidence="1">The sequence shown here is derived from an EMBL/GenBank/DDBJ whole genome shotgun (WGS) entry which is preliminary data.</text>
</comment>
<dbReference type="AlphaFoldDB" id="A0AAU9WST1"/>
<gene>
    <name evidence="1" type="ORF">PMEA_00011421</name>
</gene>
<sequence>MFLFQVLDYVFLGKKSSKFPVYLKFIPRKHSNLHDNRIEGSTCMRRWPFRTPSPV</sequence>
<dbReference type="Proteomes" id="UP001159428">
    <property type="component" value="Unassembled WGS sequence"/>
</dbReference>